<dbReference type="RefSeq" id="WP_149771460.1">
    <property type="nucleotide sequence ID" value="NZ_VDFQ02000007.1"/>
</dbReference>
<evidence type="ECO:0000313" key="1">
    <source>
        <dbReference type="EMBL" id="KAA1418171.1"/>
    </source>
</evidence>
<proteinExistence type="predicted"/>
<dbReference type="AlphaFoldDB" id="A0A5Q6RJI7"/>
<reference evidence="1 2" key="1">
    <citation type="submission" date="2019-09" db="EMBL/GenBank/DDBJ databases">
        <title>Mumia zhuanghuii sp. nov. isolated from the intestinal contents of plateau pika (Ochotona curzoniae) in the Qinghai-Tibet plateau of China.</title>
        <authorList>
            <person name="Tian Z."/>
        </authorList>
    </citation>
    <scope>NUCLEOTIDE SEQUENCE [LARGE SCALE GENOMIC DNA]</scope>
    <source>
        <strain evidence="2">350</strain>
    </source>
</reference>
<organism evidence="1 2">
    <name type="scientific">Mumia zhuanghuii</name>
    <dbReference type="NCBI Taxonomy" id="2585211"/>
    <lineage>
        <taxon>Bacteria</taxon>
        <taxon>Bacillati</taxon>
        <taxon>Actinomycetota</taxon>
        <taxon>Actinomycetes</taxon>
        <taxon>Propionibacteriales</taxon>
        <taxon>Nocardioidaceae</taxon>
        <taxon>Mumia</taxon>
    </lineage>
</organism>
<accession>A0A5Q6RJI7</accession>
<gene>
    <name evidence="1" type="ORF">FE697_020250</name>
</gene>
<sequence>MDEDAALRASRIAGAATLVIGTALLVQPSRVGPLAGVADPRTARKLGLVDLSLVPGLLGGTPRWPWLAARAAANVGTAVVVARGGWAGRATAASLLALTLVDGRAARTLHARRR</sequence>
<dbReference type="EMBL" id="VDFQ02000007">
    <property type="protein sequence ID" value="KAA1418171.1"/>
    <property type="molecule type" value="Genomic_DNA"/>
</dbReference>
<dbReference type="Proteomes" id="UP000307768">
    <property type="component" value="Unassembled WGS sequence"/>
</dbReference>
<comment type="caution">
    <text evidence="1">The sequence shown here is derived from an EMBL/GenBank/DDBJ whole genome shotgun (WGS) entry which is preliminary data.</text>
</comment>
<name>A0A5Q6RJI7_9ACTN</name>
<evidence type="ECO:0000313" key="2">
    <source>
        <dbReference type="Proteomes" id="UP000307768"/>
    </source>
</evidence>
<dbReference type="OrthoDB" id="3783322at2"/>
<protein>
    <submittedName>
        <fullName evidence="1">Uncharacterized protein</fullName>
    </submittedName>
</protein>